<name>A0A0S2LY88_9MICC</name>
<accession>A0A0S2LY88</accession>
<dbReference type="Proteomes" id="UP000059574">
    <property type="component" value="Chromosome"/>
</dbReference>
<dbReference type="InterPro" id="IPR025159">
    <property type="entry name" value="AbiEi_N"/>
</dbReference>
<evidence type="ECO:0000259" key="1">
    <source>
        <dbReference type="Pfam" id="PF13338"/>
    </source>
</evidence>
<proteinExistence type="predicted"/>
<sequence length="334" mass="37898">MSMPRLILPSDFEKSGRDRRQLVELCNSGELTRVRRGVYAKTAAVRELSPLQNYGLNILAFQALTSRQPVLCHASAALLWGLWIVGTPRRLHVMTDVMVGGRNENGVIRHRGSMTDGLQRCGPFLLTDKLTTVMQLILALDFPYAVAICDSSLRAPNREHQFNHFTPPIVESPQFEPLWQSTYPQGQALRREDLMVAADKLPTASARRRALAVISFANPLSGSAGESISRAKMHLFGFPAPVLQKHFTLRDGSDAFTDFWFQKIKLVGEFDGKGKYLRDDWGGGLSIQDRVMKEKQRENQIRAQVSGFVRWEWKEMMNRERFISLLREAGLRQQ</sequence>
<evidence type="ECO:0000313" key="2">
    <source>
        <dbReference type="EMBL" id="ALO66469.1"/>
    </source>
</evidence>
<gene>
    <name evidence="2" type="ORF">AS189_08145</name>
</gene>
<dbReference type="OrthoDB" id="5517693at2"/>
<dbReference type="AlphaFoldDB" id="A0A0S2LY88"/>
<dbReference type="Pfam" id="PF13338">
    <property type="entry name" value="AbiEi_4"/>
    <property type="match status" value="1"/>
</dbReference>
<protein>
    <recommendedName>
        <fullName evidence="1">AbiEi antitoxin N-terminal domain-containing protein</fullName>
    </recommendedName>
</protein>
<reference evidence="3" key="1">
    <citation type="submission" date="2015-11" db="EMBL/GenBank/DDBJ databases">
        <authorList>
            <person name="Kumar R."/>
            <person name="Singh D."/>
            <person name="Swarnkar M.K."/>
            <person name="Singh A.K."/>
            <person name="Kumar S."/>
        </authorList>
    </citation>
    <scope>NUCLEOTIDE SEQUENCE [LARGE SCALE GENOMIC DNA]</scope>
    <source>
        <strain evidence="3">ERGS4:06</strain>
    </source>
</reference>
<dbReference type="EMBL" id="CP013200">
    <property type="protein sequence ID" value="ALO66469.1"/>
    <property type="molecule type" value="Genomic_DNA"/>
</dbReference>
<evidence type="ECO:0000313" key="3">
    <source>
        <dbReference type="Proteomes" id="UP000059574"/>
    </source>
</evidence>
<dbReference type="RefSeq" id="WP_062287339.1">
    <property type="nucleotide sequence ID" value="NZ_CP013200.1"/>
</dbReference>
<reference evidence="2 3" key="2">
    <citation type="journal article" date="2016" name="J. Biotechnol.">
        <title>Complete genome sequence of Arthrobacter alpinus ERGS4:06, a yellow pigmented bacterium tolerant to cold and radiations isolated from Sikkim Himalaya.</title>
        <authorList>
            <person name="Kumar R."/>
            <person name="Singh D."/>
            <person name="Swarnkar M.K."/>
            <person name="Singh A.K."/>
            <person name="Kumar S."/>
        </authorList>
    </citation>
    <scope>NUCLEOTIDE SEQUENCE [LARGE SCALE GENOMIC DNA]</scope>
    <source>
        <strain evidence="2 3">ERGS4:06</strain>
    </source>
</reference>
<organism evidence="2 3">
    <name type="scientific">Arthrobacter alpinus</name>
    <dbReference type="NCBI Taxonomy" id="656366"/>
    <lineage>
        <taxon>Bacteria</taxon>
        <taxon>Bacillati</taxon>
        <taxon>Actinomycetota</taxon>
        <taxon>Actinomycetes</taxon>
        <taxon>Micrococcales</taxon>
        <taxon>Micrococcaceae</taxon>
        <taxon>Arthrobacter</taxon>
    </lineage>
</organism>
<feature type="domain" description="AbiEi antitoxin N-terminal" evidence="1">
    <location>
        <begin position="6"/>
        <end position="40"/>
    </location>
</feature>